<feature type="domain" description="Reverse transcriptase Ty1/copia-type" evidence="2">
    <location>
        <begin position="621"/>
        <end position="717"/>
    </location>
</feature>
<comment type="caution">
    <text evidence="4">The sequence shown here is derived from an EMBL/GenBank/DDBJ whole genome shotgun (WGS) entry which is preliminary data.</text>
</comment>
<proteinExistence type="predicted"/>
<evidence type="ECO:0000259" key="3">
    <source>
        <dbReference type="Pfam" id="PF13976"/>
    </source>
</evidence>
<feature type="compositionally biased region" description="Polar residues" evidence="1">
    <location>
        <begin position="755"/>
        <end position="765"/>
    </location>
</feature>
<dbReference type="EMBL" id="BKCJ010003054">
    <property type="protein sequence ID" value="GEU52694.1"/>
    <property type="molecule type" value="Genomic_DNA"/>
</dbReference>
<gene>
    <name evidence="4" type="ORF">Tci_024672</name>
</gene>
<dbReference type="AlphaFoldDB" id="A0A6L2KXR3"/>
<organism evidence="4">
    <name type="scientific">Tanacetum cinerariifolium</name>
    <name type="common">Dalmatian daisy</name>
    <name type="synonym">Chrysanthemum cinerariifolium</name>
    <dbReference type="NCBI Taxonomy" id="118510"/>
    <lineage>
        <taxon>Eukaryota</taxon>
        <taxon>Viridiplantae</taxon>
        <taxon>Streptophyta</taxon>
        <taxon>Embryophyta</taxon>
        <taxon>Tracheophyta</taxon>
        <taxon>Spermatophyta</taxon>
        <taxon>Magnoliopsida</taxon>
        <taxon>eudicotyledons</taxon>
        <taxon>Gunneridae</taxon>
        <taxon>Pentapetalae</taxon>
        <taxon>asterids</taxon>
        <taxon>campanulids</taxon>
        <taxon>Asterales</taxon>
        <taxon>Asteraceae</taxon>
        <taxon>Asteroideae</taxon>
        <taxon>Anthemideae</taxon>
        <taxon>Anthemidinae</taxon>
        <taxon>Tanacetum</taxon>
    </lineage>
</organism>
<feature type="domain" description="GAG-pre-integrase" evidence="3">
    <location>
        <begin position="370"/>
        <end position="426"/>
    </location>
</feature>
<reference evidence="4" key="1">
    <citation type="journal article" date="2019" name="Sci. Rep.">
        <title>Draft genome of Tanacetum cinerariifolium, the natural source of mosquito coil.</title>
        <authorList>
            <person name="Yamashiro T."/>
            <person name="Shiraishi A."/>
            <person name="Satake H."/>
            <person name="Nakayama K."/>
        </authorList>
    </citation>
    <scope>NUCLEOTIDE SEQUENCE</scope>
</reference>
<evidence type="ECO:0000259" key="2">
    <source>
        <dbReference type="Pfam" id="PF07727"/>
    </source>
</evidence>
<name>A0A6L2KXR3_TANCI</name>
<feature type="region of interest" description="Disordered" evidence="1">
    <location>
        <begin position="735"/>
        <end position="790"/>
    </location>
</feature>
<dbReference type="Pfam" id="PF13976">
    <property type="entry name" value="gag_pre-integrs"/>
    <property type="match status" value="1"/>
</dbReference>
<evidence type="ECO:0000256" key="1">
    <source>
        <dbReference type="SAM" id="MobiDB-lite"/>
    </source>
</evidence>
<evidence type="ECO:0000313" key="4">
    <source>
        <dbReference type="EMBL" id="GEU52694.1"/>
    </source>
</evidence>
<dbReference type="InterPro" id="IPR025724">
    <property type="entry name" value="GAG-pre-integrase_dom"/>
</dbReference>
<dbReference type="Pfam" id="PF07727">
    <property type="entry name" value="RVT_2"/>
    <property type="match status" value="1"/>
</dbReference>
<dbReference type="InterPro" id="IPR013103">
    <property type="entry name" value="RVT_2"/>
</dbReference>
<accession>A0A6L2KXR3</accession>
<protein>
    <submittedName>
        <fullName evidence="4">Ribonuclease H-like domain-containing protein</fullName>
    </submittedName>
</protein>
<sequence length="973" mass="109969">MRMEQYLTFTDHALWELDNNDLEQIDTDDLEEIDLKLQVAMFTIRVKRQTGLGYDSQINESDLNDIHVIESEVLNSVVDSHKSDGDDNQVNDWFKKGEGYHALPPPYTRNYMPLRANLSFARLDNYVFESKVSETITSVPKIETNASKISKDSLEKPKTVRSSAPIIEDWESDSEDENMFEPKEIKKTVKPSLEKIKFVHARNTTVENKNKAKKPRKAATSVSVAKHVNTAASRPNMNNAPLITYSYFKAHSPVRRPFNKKSVAKTINFNEKVNIAKVNNVTTTGPKAVVSAAEGNWNNAVKGNAKERKIIGKGKIRTGKLDFEDVYFVKELKFNIFSISQMCDKKNSVLFTDTNYVVLSPDFKLLDEIQVLLKAALDEFNLWHRRLGHINFKTMNKLVRGNLAKGLPSKIFENDHSCVACYKGKQHKASCIKNQMDHKVKTIRCDNGTEFKNRIMNEFCEVKGNQTNGNAGLKRSEDEIADDAGKKSTKVPRKENRVQDIAKEFNVVSSSFTTVDPERDRTQMNEFKSMVGQDKDANGNRIFTSVSAAGSTYDSGIFSGAYDDKVKGAEANFNNLEHTTVVSHIPTNRIHKDHPKEQIIRALLSAPQTRKMTKTSQKHAMMDVKSAFLYGTIEEEVYVCQPLSFEDPHFSNKVYKVEKALYGLHQAPRAWYETLCTSLLENGSRRWIIDKTLFIKKDKDDILLVQMYVDDIIFLGLQAMQKDNGILSVKTRQPYEPQPLSSTAPPSHEEPVTTVALQPQKTYTPRQAKRGQDTKITQSNGPPKKVGDEAVYTGDDDRVVRAATTATSLEAEQKSGERVWKENVSKQGRNLKTRIKEGDFDDDFNDIDDMVDKAMENFEGDTINATIEVSAASASVITAGVSISTAEPRTPLIKTTKEFEDEDLTIAQTLIKMRSEKAKEKGVVFSNVEESTRPTIILPTVDSKDKGNGITQEPKNLETTQERLRFRWMKSWL</sequence>